<dbReference type="GO" id="GO:0016491">
    <property type="term" value="F:oxidoreductase activity"/>
    <property type="evidence" value="ECO:0007669"/>
    <property type="project" value="InterPro"/>
</dbReference>
<dbReference type="Pfam" id="PF00175">
    <property type="entry name" value="NAD_binding_1"/>
    <property type="match status" value="1"/>
</dbReference>
<comment type="caution">
    <text evidence="3">The sequence shown here is derived from an EMBL/GenBank/DDBJ whole genome shotgun (WGS) entry which is preliminary data.</text>
</comment>
<reference evidence="3 4" key="1">
    <citation type="submission" date="2019-03" db="EMBL/GenBank/DDBJ databases">
        <title>Genomic Encyclopedia of Type Strains, Phase IV (KMG-IV): sequencing the most valuable type-strain genomes for metagenomic binning, comparative biology and taxonomic classification.</title>
        <authorList>
            <person name="Goeker M."/>
        </authorList>
    </citation>
    <scope>NUCLEOTIDE SEQUENCE [LARGE SCALE GENOMIC DNA]</scope>
    <source>
        <strain evidence="3 4">DSM 24984</strain>
    </source>
</reference>
<name>A0A4R1K5K3_9BACT</name>
<dbReference type="InterPro" id="IPR001433">
    <property type="entry name" value="OxRdtase_FAD/NAD-bd"/>
</dbReference>
<evidence type="ECO:0000313" key="3">
    <source>
        <dbReference type="EMBL" id="TCK59434.1"/>
    </source>
</evidence>
<dbReference type="PANTHER" id="PTHR43513">
    <property type="entry name" value="DIHYDROOROTATE DEHYDROGENASE B (NAD(+)), ELECTRON TRANSFER SUBUNIT"/>
    <property type="match status" value="1"/>
</dbReference>
<keyword evidence="1" id="KW-0001">2Fe-2S</keyword>
<evidence type="ECO:0000256" key="1">
    <source>
        <dbReference type="PIRSR" id="PIRSR006816-2"/>
    </source>
</evidence>
<dbReference type="InterPro" id="IPR012165">
    <property type="entry name" value="Cyt_c3_hydrogenase_gsu"/>
</dbReference>
<dbReference type="InterPro" id="IPR017927">
    <property type="entry name" value="FAD-bd_FR_type"/>
</dbReference>
<dbReference type="AlphaFoldDB" id="A0A4R1K5K3"/>
<dbReference type="GO" id="GO:0050660">
    <property type="term" value="F:flavin adenine dinucleotide binding"/>
    <property type="evidence" value="ECO:0007669"/>
    <property type="project" value="InterPro"/>
</dbReference>
<keyword evidence="1" id="KW-0411">Iron-sulfur</keyword>
<keyword evidence="1" id="KW-0479">Metal-binding</keyword>
<accession>A0A4R1K5K3</accession>
<feature type="binding site" evidence="1">
    <location>
        <position position="259"/>
    </location>
    <ligand>
        <name>[2Fe-2S] cluster</name>
        <dbReference type="ChEBI" id="CHEBI:190135"/>
    </ligand>
</feature>
<dbReference type="Gene3D" id="3.40.50.80">
    <property type="entry name" value="Nucleotide-binding domain of ferredoxin-NADP reductase (FNR) module"/>
    <property type="match status" value="1"/>
</dbReference>
<dbReference type="PRINTS" id="PR00410">
    <property type="entry name" value="PHEHYDRXLASE"/>
</dbReference>
<feature type="domain" description="FAD-binding FR-type" evidence="2">
    <location>
        <begin position="10"/>
        <end position="107"/>
    </location>
</feature>
<keyword evidence="4" id="KW-1185">Reference proteome</keyword>
<dbReference type="PROSITE" id="PS51384">
    <property type="entry name" value="FAD_FR"/>
    <property type="match status" value="1"/>
</dbReference>
<evidence type="ECO:0000259" key="2">
    <source>
        <dbReference type="PROSITE" id="PS51384"/>
    </source>
</evidence>
<dbReference type="PIRSF" id="PIRSF006816">
    <property type="entry name" value="Cyc3_hyd_g"/>
    <property type="match status" value="1"/>
</dbReference>
<dbReference type="SUPFAM" id="SSF63380">
    <property type="entry name" value="Riboflavin synthase domain-like"/>
    <property type="match status" value="1"/>
</dbReference>
<dbReference type="Pfam" id="PF00970">
    <property type="entry name" value="FAD_binding_6"/>
    <property type="match status" value="1"/>
</dbReference>
<protein>
    <submittedName>
        <fullName evidence="3">Sulfite reductase subunit B</fullName>
    </submittedName>
</protein>
<dbReference type="SUPFAM" id="SSF52343">
    <property type="entry name" value="Ferredoxin reductase-like, C-terminal NADP-linked domain"/>
    <property type="match status" value="1"/>
</dbReference>
<evidence type="ECO:0000313" key="4">
    <source>
        <dbReference type="Proteomes" id="UP000294614"/>
    </source>
</evidence>
<comment type="cofactor">
    <cofactor evidence="1">
        <name>[2Fe-2S] cluster</name>
        <dbReference type="ChEBI" id="CHEBI:190135"/>
    </cofactor>
    <text evidence="1">Binds 1 [2Fe-2S] cluster per subunit.</text>
</comment>
<dbReference type="InterPro" id="IPR039261">
    <property type="entry name" value="FNR_nucleotide-bd"/>
</dbReference>
<gene>
    <name evidence="3" type="ORF">C8D98_2368</name>
</gene>
<feature type="binding site" evidence="1">
    <location>
        <position position="251"/>
    </location>
    <ligand>
        <name>[2Fe-2S] cluster</name>
        <dbReference type="ChEBI" id="CHEBI:190135"/>
    </ligand>
</feature>
<dbReference type="InterPro" id="IPR008333">
    <property type="entry name" value="Cbr1-like_FAD-bd_dom"/>
</dbReference>
<dbReference type="GO" id="GO:0051537">
    <property type="term" value="F:2 iron, 2 sulfur cluster binding"/>
    <property type="evidence" value="ECO:0007669"/>
    <property type="project" value="UniProtKB-KW"/>
</dbReference>
<dbReference type="InterPro" id="IPR019480">
    <property type="entry name" value="Dihydroorotate_DH_Fe-S-bd"/>
</dbReference>
<sequence length="277" mass="30762">MRIPLKKSGYEINKAEVVKITPMTATEKLYEIRLKNGESLDHDPGQFVEVSIFGAGEAPISVCSSPTNQDTFELCIRKVGRMTSVLHNLKVGDEVGIRGPFGVGFPVNLLKGRDTIFIAGGLGIAPMRSVINYVLDERRDFGKVDILLGCKSPQNMLFGNEVADWAERMDVNFCCTVDKADPDWKGNIGLITTLIPGVNFNPDNTFAVVCGPPEMYIYVIQELLKKGMPDNRIYVSLERHMKCGMGRCGHCQIHQYYCCMDGPVFPYDKVKDLEGAI</sequence>
<feature type="binding site" evidence="1">
    <location>
        <position position="243"/>
    </location>
    <ligand>
        <name>[2Fe-2S] cluster</name>
        <dbReference type="ChEBI" id="CHEBI:190135"/>
    </ligand>
</feature>
<dbReference type="Gene3D" id="2.40.30.10">
    <property type="entry name" value="Translation factors"/>
    <property type="match status" value="1"/>
</dbReference>
<proteinExistence type="predicted"/>
<dbReference type="Pfam" id="PF10418">
    <property type="entry name" value="DHODB_Fe-S_bind"/>
    <property type="match status" value="1"/>
</dbReference>
<dbReference type="GO" id="GO:0006221">
    <property type="term" value="P:pyrimidine nucleotide biosynthetic process"/>
    <property type="evidence" value="ECO:0007669"/>
    <property type="project" value="InterPro"/>
</dbReference>
<dbReference type="EMBL" id="SMGG01000006">
    <property type="protein sequence ID" value="TCK59434.1"/>
    <property type="molecule type" value="Genomic_DNA"/>
</dbReference>
<organism evidence="3 4">
    <name type="scientific">Seleniivibrio woodruffii</name>
    <dbReference type="NCBI Taxonomy" id="1078050"/>
    <lineage>
        <taxon>Bacteria</taxon>
        <taxon>Pseudomonadati</taxon>
        <taxon>Deferribacterota</taxon>
        <taxon>Deferribacteres</taxon>
        <taxon>Deferribacterales</taxon>
        <taxon>Geovibrionaceae</taxon>
        <taxon>Seleniivibrio</taxon>
    </lineage>
</organism>
<dbReference type="InterPro" id="IPR017938">
    <property type="entry name" value="Riboflavin_synthase-like_b-brl"/>
</dbReference>
<keyword evidence="1" id="KW-0408">Iron</keyword>
<dbReference type="PANTHER" id="PTHR43513:SF1">
    <property type="entry name" value="ANAEROBIC SULFITE REDUCTASE SUBUNIT B"/>
    <property type="match status" value="1"/>
</dbReference>
<dbReference type="InterPro" id="IPR050353">
    <property type="entry name" value="PyrK_electron_transfer"/>
</dbReference>
<dbReference type="OrthoDB" id="9796486at2"/>
<feature type="binding site" evidence="1">
    <location>
        <position position="248"/>
    </location>
    <ligand>
        <name>[2Fe-2S] cluster</name>
        <dbReference type="ChEBI" id="CHEBI:190135"/>
    </ligand>
</feature>
<dbReference type="GO" id="GO:0046872">
    <property type="term" value="F:metal ion binding"/>
    <property type="evidence" value="ECO:0007669"/>
    <property type="project" value="UniProtKB-KW"/>
</dbReference>
<dbReference type="CDD" id="cd06221">
    <property type="entry name" value="sulfite_reductase_like"/>
    <property type="match status" value="1"/>
</dbReference>
<dbReference type="Proteomes" id="UP000294614">
    <property type="component" value="Unassembled WGS sequence"/>
</dbReference>
<dbReference type="RefSeq" id="WP_132874344.1">
    <property type="nucleotide sequence ID" value="NZ_JAJUHT010000006.1"/>
</dbReference>